<dbReference type="Proteomes" id="UP000063434">
    <property type="component" value="Unassembled WGS sequence"/>
</dbReference>
<dbReference type="RefSeq" id="WP_060765828.1">
    <property type="nucleotide sequence ID" value="NZ_LCYC01000008.1"/>
</dbReference>
<dbReference type="PATRIC" id="fig|294.195.peg.1343"/>
<keyword evidence="1" id="KW-0812">Transmembrane</keyword>
<evidence type="ECO:0008006" key="4">
    <source>
        <dbReference type="Google" id="ProtNLM"/>
    </source>
</evidence>
<feature type="transmembrane region" description="Helical" evidence="1">
    <location>
        <begin position="6"/>
        <end position="27"/>
    </location>
</feature>
<proteinExistence type="predicted"/>
<reference evidence="2 3" key="1">
    <citation type="submission" date="2015-05" db="EMBL/GenBank/DDBJ databases">
        <title>A genomic and transcriptomic approach to investigate the blue pigment phenotype in Pseudomonas fluorescens.</title>
        <authorList>
            <person name="Andreani N.A."/>
            <person name="Cardazzo B."/>
        </authorList>
    </citation>
    <scope>NUCLEOTIDE SEQUENCE [LARGE SCALE GENOMIC DNA]</scope>
    <source>
        <strain evidence="2 3">Ps_40</strain>
    </source>
</reference>
<evidence type="ECO:0000256" key="1">
    <source>
        <dbReference type="SAM" id="Phobius"/>
    </source>
</evidence>
<protein>
    <recommendedName>
        <fullName evidence="4">DUF4145 domain-containing protein</fullName>
    </recommendedName>
</protein>
<keyword evidence="1" id="KW-0472">Membrane</keyword>
<comment type="caution">
    <text evidence="2">The sequence shown here is derived from an EMBL/GenBank/DDBJ whole genome shotgun (WGS) entry which is preliminary data.</text>
</comment>
<keyword evidence="1" id="KW-1133">Transmembrane helix</keyword>
<gene>
    <name evidence="2" type="ORF">PFL603g_01277</name>
</gene>
<name>A0A109L8S6_PSEFL</name>
<dbReference type="AlphaFoldDB" id="A0A109L8S6"/>
<dbReference type="EMBL" id="LCYC01000008">
    <property type="protein sequence ID" value="KWV83123.1"/>
    <property type="molecule type" value="Genomic_DNA"/>
</dbReference>
<accession>A0A109L8S6</accession>
<sequence length="188" mass="20683">MDWMQFVSAMASALAWPAAVVTVVCLLKNPILGLIPKIRSFKYGELHVDLTEELKAVQESLPSKPQEPPGDEKAPLPTPVALQLAALSPRGAILHSWLEVEAAVDQLANKAGIEFPAKASPVVKMRALHDERVIDALIYATFLQLSKVRNDAVHLTDRETTYQDATMMWGSCSWLIERLNAALPTDDD</sequence>
<organism evidence="2 3">
    <name type="scientific">Pseudomonas fluorescens</name>
    <dbReference type="NCBI Taxonomy" id="294"/>
    <lineage>
        <taxon>Bacteria</taxon>
        <taxon>Pseudomonadati</taxon>
        <taxon>Pseudomonadota</taxon>
        <taxon>Gammaproteobacteria</taxon>
        <taxon>Pseudomonadales</taxon>
        <taxon>Pseudomonadaceae</taxon>
        <taxon>Pseudomonas</taxon>
    </lineage>
</organism>
<evidence type="ECO:0000313" key="2">
    <source>
        <dbReference type="EMBL" id="KWV83123.1"/>
    </source>
</evidence>
<evidence type="ECO:0000313" key="3">
    <source>
        <dbReference type="Proteomes" id="UP000063434"/>
    </source>
</evidence>